<dbReference type="Proteomes" id="UP000215305">
    <property type="component" value="Unassembled WGS sequence"/>
</dbReference>
<dbReference type="SUPFAM" id="SSF48403">
    <property type="entry name" value="Ankyrin repeat"/>
    <property type="match status" value="1"/>
</dbReference>
<keyword evidence="2 3" id="KW-0040">ANK repeat</keyword>
<keyword evidence="5" id="KW-1185">Reference proteome</keyword>
<evidence type="ECO:0000256" key="3">
    <source>
        <dbReference type="PROSITE-ProRule" id="PRU00023"/>
    </source>
</evidence>
<dbReference type="SMART" id="SM00248">
    <property type="entry name" value="ANK"/>
    <property type="match status" value="2"/>
</dbReference>
<evidence type="ECO:0000256" key="1">
    <source>
        <dbReference type="ARBA" id="ARBA00022737"/>
    </source>
</evidence>
<organism evidence="4 5">
    <name type="scientific">Aspergillus thermomutatus</name>
    <name type="common">Neosartorya pseudofischeri</name>
    <dbReference type="NCBI Taxonomy" id="41047"/>
    <lineage>
        <taxon>Eukaryota</taxon>
        <taxon>Fungi</taxon>
        <taxon>Dikarya</taxon>
        <taxon>Ascomycota</taxon>
        <taxon>Pezizomycotina</taxon>
        <taxon>Eurotiomycetes</taxon>
        <taxon>Eurotiomycetidae</taxon>
        <taxon>Eurotiales</taxon>
        <taxon>Aspergillaceae</taxon>
        <taxon>Aspergillus</taxon>
        <taxon>Aspergillus subgen. Fumigati</taxon>
    </lineage>
</organism>
<dbReference type="PROSITE" id="PS50088">
    <property type="entry name" value="ANK_REPEAT"/>
    <property type="match status" value="1"/>
</dbReference>
<proteinExistence type="predicted"/>
<accession>A0A397FZW4</accession>
<dbReference type="RefSeq" id="XP_026610266.1">
    <property type="nucleotide sequence ID" value="XM_026756433.1"/>
</dbReference>
<sequence length="265" mass="30018">MGTIAMSIPPDSKTVIDGEFRRMKNIREIRLSDDIKAFVNNAHSLFELKGASNHRGPCKRSLIHYVAVGDCPELLRCLLRTGAAKDVRDQNKHTPLSWAAEYGALDSVKILLEYGAKINSMDDMYSTPLSWSIHVPHSLGGPGEAFRIIKEERQGQDPARNFKQDLQYPIPLIRIRNIREERSFRRSPYTSDGRSQRYRHKRTGAEVAGCQLVERQSDALIDFEMGRLQVEDDTVLGPSCSDDDGQEVRSVEAMYPQFEHQEAEG</sequence>
<evidence type="ECO:0000313" key="5">
    <source>
        <dbReference type="Proteomes" id="UP000215305"/>
    </source>
</evidence>
<comment type="caution">
    <text evidence="4">The sequence shown here is derived from an EMBL/GenBank/DDBJ whole genome shotgun (WGS) entry which is preliminary data.</text>
</comment>
<name>A0A397FZW4_ASPTH</name>
<dbReference type="Gene3D" id="1.25.40.20">
    <property type="entry name" value="Ankyrin repeat-containing domain"/>
    <property type="match status" value="1"/>
</dbReference>
<dbReference type="PROSITE" id="PS50297">
    <property type="entry name" value="ANK_REP_REGION"/>
    <property type="match status" value="1"/>
</dbReference>
<dbReference type="VEuPathDB" id="FungiDB:CDV56_102814"/>
<evidence type="ECO:0000313" key="4">
    <source>
        <dbReference type="EMBL" id="RHZ44332.1"/>
    </source>
</evidence>
<dbReference type="InterPro" id="IPR050776">
    <property type="entry name" value="Ank_Repeat/CDKN_Inhibitor"/>
</dbReference>
<dbReference type="Pfam" id="PF12796">
    <property type="entry name" value="Ank_2"/>
    <property type="match status" value="1"/>
</dbReference>
<dbReference type="InterPro" id="IPR036770">
    <property type="entry name" value="Ankyrin_rpt-contain_sf"/>
</dbReference>
<evidence type="ECO:0000256" key="2">
    <source>
        <dbReference type="ARBA" id="ARBA00023043"/>
    </source>
</evidence>
<dbReference type="PANTHER" id="PTHR24201">
    <property type="entry name" value="ANK_REP_REGION DOMAIN-CONTAINING PROTEIN"/>
    <property type="match status" value="1"/>
</dbReference>
<dbReference type="AlphaFoldDB" id="A0A397FZW4"/>
<dbReference type="STRING" id="41047.A0A397FZW4"/>
<dbReference type="InterPro" id="IPR002110">
    <property type="entry name" value="Ankyrin_rpt"/>
</dbReference>
<dbReference type="EMBL" id="NKHU02000338">
    <property type="protein sequence ID" value="RHZ44332.1"/>
    <property type="molecule type" value="Genomic_DNA"/>
</dbReference>
<protein>
    <submittedName>
        <fullName evidence="4">Uncharacterized protein</fullName>
    </submittedName>
</protein>
<reference evidence="4" key="1">
    <citation type="submission" date="2018-08" db="EMBL/GenBank/DDBJ databases">
        <title>Draft genome sequence of azole-resistant Aspergillus thermomutatus (Neosartorya pseudofischeri) strain HMR AF 39, isolated from a human nasal aspirate.</title>
        <authorList>
            <person name="Parent-Michaud M."/>
            <person name="Dufresne P.J."/>
            <person name="Fournier E."/>
            <person name="Martineau C."/>
            <person name="Moreira S."/>
            <person name="Perkins V."/>
            <person name="De Repentigny L."/>
            <person name="Dufresne S.F."/>
        </authorList>
    </citation>
    <scope>NUCLEOTIDE SEQUENCE [LARGE SCALE GENOMIC DNA]</scope>
    <source>
        <strain evidence="4">HMR AF 39</strain>
    </source>
</reference>
<gene>
    <name evidence="4" type="ORF">CDV56_102814</name>
</gene>
<dbReference type="OrthoDB" id="4807664at2759"/>
<feature type="repeat" description="ANK" evidence="3">
    <location>
        <begin position="91"/>
        <end position="123"/>
    </location>
</feature>
<dbReference type="GeneID" id="38124788"/>
<keyword evidence="1" id="KW-0677">Repeat</keyword>